<dbReference type="InterPro" id="IPR051692">
    <property type="entry name" value="OMP-like"/>
</dbReference>
<dbReference type="RefSeq" id="WP_103220681.1">
    <property type="nucleotide sequence ID" value="NZ_PPCN01000001.1"/>
</dbReference>
<organism evidence="8 9">
    <name type="scientific">Roseibium marinum</name>
    <dbReference type="NCBI Taxonomy" id="281252"/>
    <lineage>
        <taxon>Bacteria</taxon>
        <taxon>Pseudomonadati</taxon>
        <taxon>Pseudomonadota</taxon>
        <taxon>Alphaproteobacteria</taxon>
        <taxon>Hyphomicrobiales</taxon>
        <taxon>Stappiaceae</taxon>
        <taxon>Roseibium</taxon>
    </lineage>
</organism>
<feature type="chain" id="PRO_5015553786" evidence="6">
    <location>
        <begin position="21"/>
        <end position="239"/>
    </location>
</feature>
<evidence type="ECO:0000256" key="2">
    <source>
        <dbReference type="ARBA" id="ARBA00022729"/>
    </source>
</evidence>
<gene>
    <name evidence="8" type="ORF">CLV41_101497</name>
</gene>
<evidence type="ECO:0000313" key="8">
    <source>
        <dbReference type="EMBL" id="POF34046.1"/>
    </source>
</evidence>
<keyword evidence="3" id="KW-0472">Membrane</keyword>
<name>A0A2S3V270_9HYPH</name>
<dbReference type="OrthoDB" id="268975at2"/>
<dbReference type="PANTHER" id="PTHR34001">
    <property type="entry name" value="BLL7405 PROTEIN"/>
    <property type="match status" value="1"/>
</dbReference>
<reference evidence="8 9" key="1">
    <citation type="submission" date="2018-01" db="EMBL/GenBank/DDBJ databases">
        <title>Genomic Encyclopedia of Archaeal and Bacterial Type Strains, Phase II (KMG-II): from individual species to whole genera.</title>
        <authorList>
            <person name="Goeker M."/>
        </authorList>
    </citation>
    <scope>NUCLEOTIDE SEQUENCE [LARGE SCALE GENOMIC DNA]</scope>
    <source>
        <strain evidence="8 9">DSM 17023</strain>
    </source>
</reference>
<keyword evidence="4" id="KW-0998">Cell outer membrane</keyword>
<dbReference type="EMBL" id="PPCN01000001">
    <property type="protein sequence ID" value="POF34046.1"/>
    <property type="molecule type" value="Genomic_DNA"/>
</dbReference>
<dbReference type="Gene3D" id="2.40.160.20">
    <property type="match status" value="1"/>
</dbReference>
<comment type="subcellular location">
    <subcellularLocation>
        <location evidence="1">Cell outer membrane</location>
    </subcellularLocation>
</comment>
<keyword evidence="2 6" id="KW-0732">Signal</keyword>
<comment type="caution">
    <text evidence="8">The sequence shown here is derived from an EMBL/GenBank/DDBJ whole genome shotgun (WGS) entry which is preliminary data.</text>
</comment>
<dbReference type="GO" id="GO:0009279">
    <property type="term" value="C:cell outer membrane"/>
    <property type="evidence" value="ECO:0007669"/>
    <property type="project" value="UniProtKB-SubCell"/>
</dbReference>
<protein>
    <submittedName>
        <fullName evidence="8">Opacity protein-like surface antigen</fullName>
    </submittedName>
</protein>
<evidence type="ECO:0000256" key="1">
    <source>
        <dbReference type="ARBA" id="ARBA00004442"/>
    </source>
</evidence>
<dbReference type="InterPro" id="IPR011250">
    <property type="entry name" value="OMP/PagP_B-barrel"/>
</dbReference>
<dbReference type="SUPFAM" id="SSF56925">
    <property type="entry name" value="OMPA-like"/>
    <property type="match status" value="1"/>
</dbReference>
<evidence type="ECO:0000256" key="3">
    <source>
        <dbReference type="ARBA" id="ARBA00023136"/>
    </source>
</evidence>
<evidence type="ECO:0000256" key="4">
    <source>
        <dbReference type="ARBA" id="ARBA00023237"/>
    </source>
</evidence>
<dbReference type="InterPro" id="IPR027385">
    <property type="entry name" value="Beta-barrel_OMP"/>
</dbReference>
<accession>A0A2S3V270</accession>
<dbReference type="Pfam" id="PF13505">
    <property type="entry name" value="OMP_b-brl"/>
    <property type="match status" value="1"/>
</dbReference>
<evidence type="ECO:0000256" key="5">
    <source>
        <dbReference type="ARBA" id="ARBA00038306"/>
    </source>
</evidence>
<comment type="similarity">
    <text evidence="5">Belongs to the Omp25/RopB family.</text>
</comment>
<feature type="domain" description="Outer membrane protein beta-barrel" evidence="7">
    <location>
        <begin position="38"/>
        <end position="238"/>
    </location>
</feature>
<keyword evidence="9" id="KW-1185">Reference proteome</keyword>
<dbReference type="PANTHER" id="PTHR34001:SF3">
    <property type="entry name" value="BLL7405 PROTEIN"/>
    <property type="match status" value="1"/>
</dbReference>
<proteinExistence type="inferred from homology"/>
<sequence length="239" mass="25727">MRFLPILGLFLLGSTSSSLAADAPAVAFGTVENLRLERSDWSGFSGVLFAGGAFLNVSGTAESTYNTNKESNFERSGTFGGSIGYDHQFNQLVLGAHLEGMVTNFPSDASKDLSVQGKWLSSGTVRLGFDAGRFMPYVSAGVGYGRLQVDHETRAMLAEDDLGSPPAARQLEASYSKTALALVLGGGLEARIHDGFFARADYKHFRFDDIQFNLDGFPATTMTASNNIDVFNLGLGYRY</sequence>
<evidence type="ECO:0000313" key="9">
    <source>
        <dbReference type="Proteomes" id="UP000236959"/>
    </source>
</evidence>
<evidence type="ECO:0000256" key="6">
    <source>
        <dbReference type="SAM" id="SignalP"/>
    </source>
</evidence>
<evidence type="ECO:0000259" key="7">
    <source>
        <dbReference type="Pfam" id="PF13505"/>
    </source>
</evidence>
<feature type="signal peptide" evidence="6">
    <location>
        <begin position="1"/>
        <end position="20"/>
    </location>
</feature>
<dbReference type="AlphaFoldDB" id="A0A2S3V270"/>
<dbReference type="Proteomes" id="UP000236959">
    <property type="component" value="Unassembled WGS sequence"/>
</dbReference>